<dbReference type="PROSITE" id="PS51892">
    <property type="entry name" value="SUBTILASE"/>
    <property type="match status" value="1"/>
</dbReference>
<accession>A0ABS5U1B3</accession>
<dbReference type="InterPro" id="IPR036852">
    <property type="entry name" value="Peptidase_S8/S53_dom_sf"/>
</dbReference>
<dbReference type="EMBL" id="JAHBOH010000001">
    <property type="protein sequence ID" value="MBT0995183.1"/>
    <property type="molecule type" value="Genomic_DNA"/>
</dbReference>
<dbReference type="PROSITE" id="PS00137">
    <property type="entry name" value="SUBTILASE_HIS"/>
    <property type="match status" value="1"/>
</dbReference>
<dbReference type="Pfam" id="PF00082">
    <property type="entry name" value="Peptidase_S8"/>
    <property type="match status" value="1"/>
</dbReference>
<feature type="active site" description="Charge relay system" evidence="5">
    <location>
        <position position="255"/>
    </location>
</feature>
<dbReference type="InterPro" id="IPR023828">
    <property type="entry name" value="Peptidase_S8_Ser-AS"/>
</dbReference>
<dbReference type="PANTHER" id="PTHR43806:SF11">
    <property type="entry name" value="CEREVISIN-RELATED"/>
    <property type="match status" value="1"/>
</dbReference>
<dbReference type="PROSITE" id="PS51318">
    <property type="entry name" value="TAT"/>
    <property type="match status" value="1"/>
</dbReference>
<dbReference type="InterPro" id="IPR006311">
    <property type="entry name" value="TAT_signal"/>
</dbReference>
<organism evidence="8 9">
    <name type="scientific">Cellulomonas fulva</name>
    <dbReference type="NCBI Taxonomy" id="2835530"/>
    <lineage>
        <taxon>Bacteria</taxon>
        <taxon>Bacillati</taxon>
        <taxon>Actinomycetota</taxon>
        <taxon>Actinomycetes</taxon>
        <taxon>Micrococcales</taxon>
        <taxon>Cellulomonadaceae</taxon>
        <taxon>Cellulomonas</taxon>
    </lineage>
</organism>
<feature type="chain" id="PRO_5047057878" evidence="6">
    <location>
        <begin position="33"/>
        <end position="497"/>
    </location>
</feature>
<evidence type="ECO:0000256" key="1">
    <source>
        <dbReference type="ARBA" id="ARBA00011073"/>
    </source>
</evidence>
<dbReference type="Proteomes" id="UP000722125">
    <property type="component" value="Unassembled WGS sequence"/>
</dbReference>
<evidence type="ECO:0000256" key="6">
    <source>
        <dbReference type="SAM" id="SignalP"/>
    </source>
</evidence>
<evidence type="ECO:0000256" key="2">
    <source>
        <dbReference type="ARBA" id="ARBA00022670"/>
    </source>
</evidence>
<keyword evidence="9" id="KW-1185">Reference proteome</keyword>
<feature type="domain" description="Peptidase S8/S53" evidence="7">
    <location>
        <begin position="192"/>
        <end position="452"/>
    </location>
</feature>
<feature type="signal peptide" evidence="6">
    <location>
        <begin position="1"/>
        <end position="32"/>
    </location>
</feature>
<protein>
    <submittedName>
        <fullName evidence="8">S8 family serine peptidase</fullName>
    </submittedName>
</protein>
<dbReference type="InterPro" id="IPR022398">
    <property type="entry name" value="Peptidase_S8_His-AS"/>
</dbReference>
<feature type="active site" description="Charge relay system" evidence="5">
    <location>
        <position position="437"/>
    </location>
</feature>
<evidence type="ECO:0000256" key="3">
    <source>
        <dbReference type="ARBA" id="ARBA00022801"/>
    </source>
</evidence>
<evidence type="ECO:0000256" key="5">
    <source>
        <dbReference type="PROSITE-ProRule" id="PRU01240"/>
    </source>
</evidence>
<proteinExistence type="inferred from homology"/>
<keyword evidence="4 5" id="KW-0720">Serine protease</keyword>
<evidence type="ECO:0000313" key="8">
    <source>
        <dbReference type="EMBL" id="MBT0995183.1"/>
    </source>
</evidence>
<keyword evidence="2 5" id="KW-0645">Protease</keyword>
<evidence type="ECO:0000259" key="7">
    <source>
        <dbReference type="Pfam" id="PF00082"/>
    </source>
</evidence>
<dbReference type="PROSITE" id="PS00138">
    <property type="entry name" value="SUBTILASE_SER"/>
    <property type="match status" value="1"/>
</dbReference>
<dbReference type="PRINTS" id="PR00723">
    <property type="entry name" value="SUBTILISIN"/>
</dbReference>
<dbReference type="Gene3D" id="3.40.50.200">
    <property type="entry name" value="Peptidase S8/S53 domain"/>
    <property type="match status" value="1"/>
</dbReference>
<sequence>MRTRNRRAVGAVVGAGMVAALIGAALVPAAGAATPSTPSAKIPRTAPAPQRAAGVLFELEGSAKVSAASVGLAAARDVVGVDVASVRPQDATQAGVVEFEQPVSAARAQEAADAVAALPGVAWAAPNLLLTIESNPPVNPTDPDFRAGRQFNIWDFKNSRPSPTGSGSVALPVGGYSTHAPVFWKKTKGKASTVVAVLDTGRTNHPQLDAHTVAGYDMISSKAVARDGNGRDVNPQDQGDWGYDLSGDLVPSSWHGTHVAGIVGALADGKTVVGNAPGVRIQHVRVLGAGGGSLADIAAGITWASGGTVSGVPKNKTKAAVINLSLGGAGRCSEFPNLQKAINGARARGSVVVVAAGNDNENAGNYVPASCNGVITVASLDQYGQRASYSNFGAVVDIATPGGEDPYYGPYLLVKSTVNTGLKTPKAAGYGLMMGTSQATPGVAGAAALLASTGLKGVALEKKLLASVRGFPTYSFYPGNNCTKALCGEGVLDLGKA</sequence>
<dbReference type="InterPro" id="IPR000209">
    <property type="entry name" value="Peptidase_S8/S53_dom"/>
</dbReference>
<name>A0ABS5U1B3_9CELL</name>
<dbReference type="SUPFAM" id="SSF52743">
    <property type="entry name" value="Subtilisin-like"/>
    <property type="match status" value="1"/>
</dbReference>
<dbReference type="RefSeq" id="WP_214351222.1">
    <property type="nucleotide sequence ID" value="NZ_JAHBOH010000001.1"/>
</dbReference>
<gene>
    <name evidence="8" type="ORF">KIN34_12910</name>
</gene>
<comment type="caution">
    <text evidence="8">The sequence shown here is derived from an EMBL/GenBank/DDBJ whole genome shotgun (WGS) entry which is preliminary data.</text>
</comment>
<dbReference type="PANTHER" id="PTHR43806">
    <property type="entry name" value="PEPTIDASE S8"/>
    <property type="match status" value="1"/>
</dbReference>
<comment type="similarity">
    <text evidence="1 5">Belongs to the peptidase S8 family.</text>
</comment>
<keyword evidence="6" id="KW-0732">Signal</keyword>
<evidence type="ECO:0000256" key="4">
    <source>
        <dbReference type="ARBA" id="ARBA00022825"/>
    </source>
</evidence>
<reference evidence="8 9" key="1">
    <citation type="submission" date="2021-05" db="EMBL/GenBank/DDBJ databases">
        <title>Description of Cellulomonas sp. DKR-3 sp. nov.</title>
        <authorList>
            <person name="Dahal R.H."/>
            <person name="Chaudhary D.K."/>
        </authorList>
    </citation>
    <scope>NUCLEOTIDE SEQUENCE [LARGE SCALE GENOMIC DNA]</scope>
    <source>
        <strain evidence="8 9">DKR-3</strain>
    </source>
</reference>
<dbReference type="InterPro" id="IPR050131">
    <property type="entry name" value="Peptidase_S8_subtilisin-like"/>
</dbReference>
<feature type="active site" description="Charge relay system" evidence="5">
    <location>
        <position position="199"/>
    </location>
</feature>
<dbReference type="InterPro" id="IPR015500">
    <property type="entry name" value="Peptidase_S8_subtilisin-rel"/>
</dbReference>
<evidence type="ECO:0000313" key="9">
    <source>
        <dbReference type="Proteomes" id="UP000722125"/>
    </source>
</evidence>
<keyword evidence="3 5" id="KW-0378">Hydrolase</keyword>